<dbReference type="PROSITE" id="PS51257">
    <property type="entry name" value="PROKAR_LIPOPROTEIN"/>
    <property type="match status" value="1"/>
</dbReference>
<gene>
    <name evidence="1" type="ORF">WMO26_00295</name>
</gene>
<protein>
    <submittedName>
        <fullName evidence="1">Uncharacterized protein</fullName>
    </submittedName>
</protein>
<evidence type="ECO:0000313" key="2">
    <source>
        <dbReference type="Proteomes" id="UP001489509"/>
    </source>
</evidence>
<name>A0ABV1DY12_9FIRM</name>
<keyword evidence="2" id="KW-1185">Reference proteome</keyword>
<dbReference type="RefSeq" id="WP_349217520.1">
    <property type="nucleotide sequence ID" value="NZ_JBBMFD010000001.1"/>
</dbReference>
<accession>A0ABV1DY12</accession>
<sequence length="215" mass="24126">MKQRGCKRCLAAFLSLVLIFALSGCGLFGMSASEYVKTALELQCLGKVKDYAEYLDITEEQAQKLYEDGIKAEVDYFTAIVEIEELSDAAKDQFVELFKEIYRHCEFEVGSETLLKKSTKTYQVEVTVKPVNLFTLAAEDLRTLYTNTTDTNDDAYVEGVLKILLKHLPNINNEEAQVVEAQVQTNVGGLFYLDNENAEKIISALIDYSSLVSVE</sequence>
<comment type="caution">
    <text evidence="1">The sequence shown here is derived from an EMBL/GenBank/DDBJ whole genome shotgun (WGS) entry which is preliminary data.</text>
</comment>
<organism evidence="1 2">
    <name type="scientific">Solibaculum intestinale</name>
    <dbReference type="NCBI Taxonomy" id="3133165"/>
    <lineage>
        <taxon>Bacteria</taxon>
        <taxon>Bacillati</taxon>
        <taxon>Bacillota</taxon>
        <taxon>Clostridia</taxon>
        <taxon>Eubacteriales</taxon>
        <taxon>Oscillospiraceae</taxon>
        <taxon>Solibaculum</taxon>
    </lineage>
</organism>
<dbReference type="EMBL" id="JBBMFD010000001">
    <property type="protein sequence ID" value="MEQ2439262.1"/>
    <property type="molecule type" value="Genomic_DNA"/>
</dbReference>
<reference evidence="1 2" key="1">
    <citation type="submission" date="2024-03" db="EMBL/GenBank/DDBJ databases">
        <title>Human intestinal bacterial collection.</title>
        <authorList>
            <person name="Pauvert C."/>
            <person name="Hitch T.C.A."/>
            <person name="Clavel T."/>
        </authorList>
    </citation>
    <scope>NUCLEOTIDE SEQUENCE [LARGE SCALE GENOMIC DNA]</scope>
    <source>
        <strain evidence="1 2">CLA-JM-H44</strain>
    </source>
</reference>
<evidence type="ECO:0000313" key="1">
    <source>
        <dbReference type="EMBL" id="MEQ2439262.1"/>
    </source>
</evidence>
<proteinExistence type="predicted"/>
<dbReference type="Proteomes" id="UP001489509">
    <property type="component" value="Unassembled WGS sequence"/>
</dbReference>